<dbReference type="InterPro" id="IPR001173">
    <property type="entry name" value="Glyco_trans_2-like"/>
</dbReference>
<dbReference type="Gene3D" id="3.90.550.10">
    <property type="entry name" value="Spore Coat Polysaccharide Biosynthesis Protein SpsA, Chain A"/>
    <property type="match status" value="1"/>
</dbReference>
<keyword evidence="3" id="KW-0808">Transferase</keyword>
<dbReference type="PANTHER" id="PTHR22916">
    <property type="entry name" value="GLYCOSYLTRANSFERASE"/>
    <property type="match status" value="1"/>
</dbReference>
<dbReference type="InterPro" id="IPR029044">
    <property type="entry name" value="Nucleotide-diphossugar_trans"/>
</dbReference>
<dbReference type="CDD" id="cd00761">
    <property type="entry name" value="Glyco_tranf_GTA_type"/>
    <property type="match status" value="1"/>
</dbReference>
<dbReference type="eggNOG" id="COG3391">
    <property type="taxonomic scope" value="Bacteria"/>
</dbReference>
<keyword evidence="1" id="KW-0175">Coiled coil</keyword>
<accession>H7EI40</accession>
<dbReference type="EMBL" id="AGRW01000034">
    <property type="protein sequence ID" value="EIC02719.1"/>
    <property type="molecule type" value="Genomic_DNA"/>
</dbReference>
<dbReference type="PANTHER" id="PTHR22916:SF3">
    <property type="entry name" value="UDP-GLCNAC:BETAGAL BETA-1,3-N-ACETYLGLUCOSAMINYLTRANSFERASE-LIKE PROTEIN 1"/>
    <property type="match status" value="1"/>
</dbReference>
<gene>
    <name evidence="3" type="ORF">TresaDRAFT_2214</name>
</gene>
<evidence type="ECO:0000313" key="3">
    <source>
        <dbReference type="EMBL" id="EIC02719.1"/>
    </source>
</evidence>
<dbReference type="PATRIC" id="fig|907348.3.peg.475"/>
<dbReference type="Pfam" id="PF00535">
    <property type="entry name" value="Glycos_transf_2"/>
    <property type="match status" value="1"/>
</dbReference>
<keyword evidence="4" id="KW-1185">Reference proteome</keyword>
<dbReference type="SUPFAM" id="SSF53448">
    <property type="entry name" value="Nucleotide-diphospho-sugar transferases"/>
    <property type="match status" value="1"/>
</dbReference>
<dbReference type="eggNOG" id="COG0463">
    <property type="taxonomic scope" value="Bacteria"/>
</dbReference>
<proteinExistence type="predicted"/>
<evidence type="ECO:0000256" key="1">
    <source>
        <dbReference type="SAM" id="Coils"/>
    </source>
</evidence>
<dbReference type="GO" id="GO:0016758">
    <property type="term" value="F:hexosyltransferase activity"/>
    <property type="evidence" value="ECO:0007669"/>
    <property type="project" value="UniProtKB-ARBA"/>
</dbReference>
<comment type="caution">
    <text evidence="3">The sequence shown here is derived from an EMBL/GenBank/DDBJ whole genome shotgun (WGS) entry which is preliminary data.</text>
</comment>
<sequence length="502" mass="57283">MSDRDEIKFSVVMPTYNREFCICNAIASVVAQTYQNFELIIVDDGSTDNTETLIQDRYKEFFKSKKFVYIKQKNSGVCAARNTGLSLAKNDWIAYLDSDNTLPPFFLETFKTEIEKNPDYSIFYSQMKRNTGAVIGQELDYGHLIKGNLIDLGTFVHKRALCEKYGLFDTKLKRLVDWDFILRYTRYEKSYFISKVLLNYVDGDFTRITNSENFVLAEQGIKKKLSHLFYPFYNKICGNDFIQVFFDTGNGFSEFETAIFSTFPIELKSRENLESLRIDPSARHCIVKDISIKSENTDLSFTTNAYMQKNNAYFFNTTDPQIYVDISGHEKSNFFFNMKVFALDETCSAAIAEQNATIAEQNATIAEQNATIAEQNATIAEQNATIAEQNATIAEQNSTIAEQNATIAEQNSTIAEQNATIAEQNSTIAEQNSTIAEQSATIANLRANATDLQCQLEEQIWQSDLAIQAKQREINSIYASHSWRITKPLRFVTRILRKVLRK</sequence>
<protein>
    <submittedName>
        <fullName evidence="3">Glycosyl transferase family 2</fullName>
    </submittedName>
</protein>
<reference evidence="3 4" key="1">
    <citation type="submission" date="2011-09" db="EMBL/GenBank/DDBJ databases">
        <title>The draft genome of Treponema saccharophilum DSM 2985.</title>
        <authorList>
            <consortium name="US DOE Joint Genome Institute (JGI-PGF)"/>
            <person name="Lucas S."/>
            <person name="Copeland A."/>
            <person name="Lapidus A."/>
            <person name="Glavina del Rio T."/>
            <person name="Dalin E."/>
            <person name="Tice H."/>
            <person name="Bruce D."/>
            <person name="Goodwin L."/>
            <person name="Pitluck S."/>
            <person name="Peters L."/>
            <person name="Kyrpides N."/>
            <person name="Mavromatis K."/>
            <person name="Ivanova N."/>
            <person name="Markowitz V."/>
            <person name="Cheng J.-F."/>
            <person name="Hugenholtz P."/>
            <person name="Woyke T."/>
            <person name="Wu D."/>
            <person name="Gronow S."/>
            <person name="Wellnitz S."/>
            <person name="Brambilla E."/>
            <person name="Klenk H.-P."/>
            <person name="Eisen J.A."/>
        </authorList>
    </citation>
    <scope>NUCLEOTIDE SEQUENCE [LARGE SCALE GENOMIC DNA]</scope>
    <source>
        <strain evidence="3 4">DSM 2985</strain>
    </source>
</reference>
<feature type="domain" description="Glycosyltransferase 2-like" evidence="2">
    <location>
        <begin position="10"/>
        <end position="131"/>
    </location>
</feature>
<dbReference type="STRING" id="907348.TresaDRAFT_2214"/>
<feature type="coiled-coil region" evidence="1">
    <location>
        <begin position="428"/>
        <end position="462"/>
    </location>
</feature>
<dbReference type="AlphaFoldDB" id="H7EI40"/>
<name>H7EI40_9SPIR</name>
<evidence type="ECO:0000313" key="4">
    <source>
        <dbReference type="Proteomes" id="UP000003571"/>
    </source>
</evidence>
<dbReference type="Gene3D" id="6.10.250.1010">
    <property type="match status" value="2"/>
</dbReference>
<dbReference type="OrthoDB" id="305760at2"/>
<dbReference type="Proteomes" id="UP000003571">
    <property type="component" value="Unassembled WGS sequence"/>
</dbReference>
<dbReference type="RefSeq" id="WP_002702495.1">
    <property type="nucleotide sequence ID" value="NZ_AGRW01000034.1"/>
</dbReference>
<evidence type="ECO:0000259" key="2">
    <source>
        <dbReference type="Pfam" id="PF00535"/>
    </source>
</evidence>
<organism evidence="3 4">
    <name type="scientific">Treponema saccharophilum DSM 2985</name>
    <dbReference type="NCBI Taxonomy" id="907348"/>
    <lineage>
        <taxon>Bacteria</taxon>
        <taxon>Pseudomonadati</taxon>
        <taxon>Spirochaetota</taxon>
        <taxon>Spirochaetia</taxon>
        <taxon>Spirochaetales</taxon>
        <taxon>Treponemataceae</taxon>
        <taxon>Treponema</taxon>
    </lineage>
</organism>